<reference evidence="8" key="1">
    <citation type="journal article" date="2019" name="Int. J. Syst. Evol. Microbiol.">
        <title>The Global Catalogue of Microorganisms (GCM) 10K type strain sequencing project: providing services to taxonomists for standard genome sequencing and annotation.</title>
        <authorList>
            <consortium name="The Broad Institute Genomics Platform"/>
            <consortium name="The Broad Institute Genome Sequencing Center for Infectious Disease"/>
            <person name="Wu L."/>
            <person name="Ma J."/>
        </authorList>
    </citation>
    <scope>NUCLEOTIDE SEQUENCE [LARGE SCALE GENOMIC DNA]</scope>
    <source>
        <strain evidence="8">KCTC 12907</strain>
    </source>
</reference>
<evidence type="ECO:0000256" key="1">
    <source>
        <dbReference type="ARBA" id="ARBA00023015"/>
    </source>
</evidence>
<evidence type="ECO:0000256" key="3">
    <source>
        <dbReference type="ARBA" id="ARBA00023163"/>
    </source>
</evidence>
<dbReference type="InterPro" id="IPR011006">
    <property type="entry name" value="CheY-like_superfamily"/>
</dbReference>
<feature type="modified residue" description="4-aspartylphosphate" evidence="4">
    <location>
        <position position="58"/>
    </location>
</feature>
<keyword evidence="8" id="KW-1185">Reference proteome</keyword>
<name>A0ABW2FN90_9BACL</name>
<dbReference type="PRINTS" id="PR00032">
    <property type="entry name" value="HTHARAC"/>
</dbReference>
<dbReference type="CDD" id="cd17536">
    <property type="entry name" value="REC_YesN-like"/>
    <property type="match status" value="1"/>
</dbReference>
<keyword evidence="4" id="KW-0597">Phosphoprotein</keyword>
<dbReference type="Gene3D" id="3.40.50.2300">
    <property type="match status" value="1"/>
</dbReference>
<dbReference type="SUPFAM" id="SSF52172">
    <property type="entry name" value="CheY-like"/>
    <property type="match status" value="1"/>
</dbReference>
<organism evidence="7 8">
    <name type="scientific">Cohnella cellulosilytica</name>
    <dbReference type="NCBI Taxonomy" id="986710"/>
    <lineage>
        <taxon>Bacteria</taxon>
        <taxon>Bacillati</taxon>
        <taxon>Bacillota</taxon>
        <taxon>Bacilli</taxon>
        <taxon>Bacillales</taxon>
        <taxon>Paenibacillaceae</taxon>
        <taxon>Cohnella</taxon>
    </lineage>
</organism>
<evidence type="ECO:0000259" key="6">
    <source>
        <dbReference type="PROSITE" id="PS50110"/>
    </source>
</evidence>
<evidence type="ECO:0000313" key="8">
    <source>
        <dbReference type="Proteomes" id="UP001596378"/>
    </source>
</evidence>
<feature type="domain" description="HTH araC/xylS-type" evidence="5">
    <location>
        <begin position="444"/>
        <end position="542"/>
    </location>
</feature>
<keyword evidence="1" id="KW-0805">Transcription regulation</keyword>
<dbReference type="SMART" id="SM00448">
    <property type="entry name" value="REC"/>
    <property type="match status" value="1"/>
</dbReference>
<evidence type="ECO:0000256" key="2">
    <source>
        <dbReference type="ARBA" id="ARBA00023125"/>
    </source>
</evidence>
<accession>A0ABW2FN90</accession>
<evidence type="ECO:0000259" key="5">
    <source>
        <dbReference type="PROSITE" id="PS01124"/>
    </source>
</evidence>
<dbReference type="RefSeq" id="WP_378052347.1">
    <property type="nucleotide sequence ID" value="NZ_JBHMDN010000048.1"/>
</dbReference>
<comment type="caution">
    <text evidence="7">The sequence shown here is derived from an EMBL/GenBank/DDBJ whole genome shotgun (WGS) entry which is preliminary data.</text>
</comment>
<keyword evidence="2" id="KW-0238">DNA-binding</keyword>
<dbReference type="InterPro" id="IPR018060">
    <property type="entry name" value="HTH_AraC"/>
</dbReference>
<dbReference type="InterPro" id="IPR018062">
    <property type="entry name" value="HTH_AraC-typ_CS"/>
</dbReference>
<evidence type="ECO:0000256" key="4">
    <source>
        <dbReference type="PROSITE-ProRule" id="PRU00169"/>
    </source>
</evidence>
<dbReference type="SUPFAM" id="SSF46689">
    <property type="entry name" value="Homeodomain-like"/>
    <property type="match status" value="1"/>
</dbReference>
<dbReference type="PANTHER" id="PTHR43280">
    <property type="entry name" value="ARAC-FAMILY TRANSCRIPTIONAL REGULATOR"/>
    <property type="match status" value="1"/>
</dbReference>
<protein>
    <submittedName>
        <fullName evidence="7">Response regulator</fullName>
    </submittedName>
</protein>
<dbReference type="PROSITE" id="PS50110">
    <property type="entry name" value="RESPONSE_REGULATORY"/>
    <property type="match status" value="1"/>
</dbReference>
<dbReference type="PANTHER" id="PTHR43280:SF28">
    <property type="entry name" value="HTH-TYPE TRANSCRIPTIONAL ACTIVATOR RHAS"/>
    <property type="match status" value="1"/>
</dbReference>
<sequence length="548" mass="63011">MNDVLRALIVDDEFEIREGLRKRIPWHDYGVEEIYAADDGDSALELALSLRPDLIVTDIKMSRMSGLEFLDSLSRTADHCWKAVVISGYDDFELVKQAMKLGAIDYILKPINTDELGRIVGKAAELIARDKRERHNQSQMLSQMQLAEPKLREELLREIIEREYDPYRESRILHRLQTLKLEWMTQQPLLLMIVEADDLKAIENRRTFVNEKELVLFGIANVVNHTIAEEFSHPYAVFSDSASRCVAVFSCRQPSQGQTVRSLAQTCLRRINQYVKVQASIGVNPAPKELAHVHDLFLEAGELLEMKAVYGGNRIFAEHGCDFGGDRVELSLAETGEVLDLVRYGSDEDIAASLGGFVDMVQSWGVYQLKDIQQHIFKWLMELFRKAAAAGWSERGWERNPIFIWEYLEQFDHLESLQGAVQQYLLDMAADFRRQAASPSQIVLQAEKIIGKRYSDNLSLQVVADEVHVTPVWLSKLFKKEKKMTFLEYLTEVRVQQAKEMLGDVKFKIYQISYEVGYKDPVHFTKLFKKHVGCTPKEFRRQRGIADD</sequence>
<dbReference type="Proteomes" id="UP001596378">
    <property type="component" value="Unassembled WGS sequence"/>
</dbReference>
<dbReference type="Pfam" id="PF00072">
    <property type="entry name" value="Response_reg"/>
    <property type="match status" value="1"/>
</dbReference>
<dbReference type="PROSITE" id="PS00041">
    <property type="entry name" value="HTH_ARAC_FAMILY_1"/>
    <property type="match status" value="1"/>
</dbReference>
<dbReference type="EMBL" id="JBHTAI010000033">
    <property type="protein sequence ID" value="MFC7153364.1"/>
    <property type="molecule type" value="Genomic_DNA"/>
</dbReference>
<dbReference type="SMART" id="SM00342">
    <property type="entry name" value="HTH_ARAC"/>
    <property type="match status" value="1"/>
</dbReference>
<evidence type="ECO:0000313" key="7">
    <source>
        <dbReference type="EMBL" id="MFC7153364.1"/>
    </source>
</evidence>
<feature type="domain" description="Response regulatory" evidence="6">
    <location>
        <begin position="6"/>
        <end position="124"/>
    </location>
</feature>
<gene>
    <name evidence="7" type="ORF">ACFQMJ_32975</name>
</gene>
<proteinExistence type="predicted"/>
<dbReference type="Gene3D" id="1.10.10.60">
    <property type="entry name" value="Homeodomain-like"/>
    <property type="match status" value="2"/>
</dbReference>
<dbReference type="InterPro" id="IPR020449">
    <property type="entry name" value="Tscrpt_reg_AraC-type_HTH"/>
</dbReference>
<keyword evidence="3" id="KW-0804">Transcription</keyword>
<dbReference type="InterPro" id="IPR009057">
    <property type="entry name" value="Homeodomain-like_sf"/>
</dbReference>
<dbReference type="InterPro" id="IPR001789">
    <property type="entry name" value="Sig_transdc_resp-reg_receiver"/>
</dbReference>
<dbReference type="Pfam" id="PF12833">
    <property type="entry name" value="HTH_18"/>
    <property type="match status" value="1"/>
</dbReference>
<dbReference type="PROSITE" id="PS01124">
    <property type="entry name" value="HTH_ARAC_FAMILY_2"/>
    <property type="match status" value="1"/>
</dbReference>